<dbReference type="Proteomes" id="UP000198795">
    <property type="component" value="Unassembled WGS sequence"/>
</dbReference>
<gene>
    <name evidence="2" type="ORF">SAMN04488061_0349</name>
</gene>
<proteinExistence type="predicted"/>
<name>A0A1H0H154_9HYPH</name>
<sequence length="116" mass="13055">MMLRLVSPLAIVALVGILSDAAHADAPYVGKWAAADLSCKDESIELEDRALHGLENMCRFVKIDRNDARRYSVDATCQGEGHREEHRRFVIDVIDANAIVMTYANGRPILYRRCPR</sequence>
<keyword evidence="3" id="KW-1185">Reference proteome</keyword>
<feature type="signal peptide" evidence="1">
    <location>
        <begin position="1"/>
        <end position="24"/>
    </location>
</feature>
<evidence type="ECO:0000313" key="2">
    <source>
        <dbReference type="EMBL" id="SDO12879.1"/>
    </source>
</evidence>
<feature type="chain" id="PRO_5047121940" description="DUF3617 family protein" evidence="1">
    <location>
        <begin position="25"/>
        <end position="116"/>
    </location>
</feature>
<comment type="caution">
    <text evidence="2">The sequence shown here is derived from an EMBL/GenBank/DDBJ whole genome shotgun (WGS) entry which is preliminary data.</text>
</comment>
<protein>
    <recommendedName>
        <fullName evidence="4">DUF3617 family protein</fullName>
    </recommendedName>
</protein>
<dbReference type="EMBL" id="FNJC01000001">
    <property type="protein sequence ID" value="SDO12879.1"/>
    <property type="molecule type" value="Genomic_DNA"/>
</dbReference>
<evidence type="ECO:0008006" key="4">
    <source>
        <dbReference type="Google" id="ProtNLM"/>
    </source>
</evidence>
<keyword evidence="1" id="KW-0732">Signal</keyword>
<accession>A0A1H0H154</accession>
<evidence type="ECO:0000256" key="1">
    <source>
        <dbReference type="SAM" id="SignalP"/>
    </source>
</evidence>
<dbReference type="RefSeq" id="WP_046478024.1">
    <property type="nucleotide sequence ID" value="NZ_FNJC01000001.1"/>
</dbReference>
<reference evidence="2 3" key="1">
    <citation type="submission" date="2016-10" db="EMBL/GenBank/DDBJ databases">
        <authorList>
            <person name="Varghese N."/>
            <person name="Submissions S."/>
        </authorList>
    </citation>
    <scope>NUCLEOTIDE SEQUENCE [LARGE SCALE GENOMIC DNA]</scope>
    <source>
        <strain evidence="2 3">CGMCC 1.6497</strain>
    </source>
</reference>
<evidence type="ECO:0000313" key="3">
    <source>
        <dbReference type="Proteomes" id="UP000198795"/>
    </source>
</evidence>
<organism evidence="2 3">
    <name type="scientific">Filomicrobium insigne</name>
    <dbReference type="NCBI Taxonomy" id="418854"/>
    <lineage>
        <taxon>Bacteria</taxon>
        <taxon>Pseudomonadati</taxon>
        <taxon>Pseudomonadota</taxon>
        <taxon>Alphaproteobacteria</taxon>
        <taxon>Hyphomicrobiales</taxon>
        <taxon>Hyphomicrobiaceae</taxon>
        <taxon>Filomicrobium</taxon>
    </lineage>
</organism>